<name>A0A4S8L643_DENBC</name>
<dbReference type="Proteomes" id="UP000297245">
    <property type="component" value="Unassembled WGS sequence"/>
</dbReference>
<evidence type="ECO:0000313" key="2">
    <source>
        <dbReference type="Proteomes" id="UP000297245"/>
    </source>
</evidence>
<keyword evidence="2" id="KW-1185">Reference proteome</keyword>
<dbReference type="AlphaFoldDB" id="A0A4S8L643"/>
<evidence type="ECO:0008006" key="3">
    <source>
        <dbReference type="Google" id="ProtNLM"/>
    </source>
</evidence>
<evidence type="ECO:0000313" key="1">
    <source>
        <dbReference type="EMBL" id="THU83921.1"/>
    </source>
</evidence>
<reference evidence="1 2" key="1">
    <citation type="journal article" date="2019" name="Nat. Ecol. Evol.">
        <title>Megaphylogeny resolves global patterns of mushroom evolution.</title>
        <authorList>
            <person name="Varga T."/>
            <person name="Krizsan K."/>
            <person name="Foldi C."/>
            <person name="Dima B."/>
            <person name="Sanchez-Garcia M."/>
            <person name="Sanchez-Ramirez S."/>
            <person name="Szollosi G.J."/>
            <person name="Szarkandi J.G."/>
            <person name="Papp V."/>
            <person name="Albert L."/>
            <person name="Andreopoulos W."/>
            <person name="Angelini C."/>
            <person name="Antonin V."/>
            <person name="Barry K.W."/>
            <person name="Bougher N.L."/>
            <person name="Buchanan P."/>
            <person name="Buyck B."/>
            <person name="Bense V."/>
            <person name="Catcheside P."/>
            <person name="Chovatia M."/>
            <person name="Cooper J."/>
            <person name="Damon W."/>
            <person name="Desjardin D."/>
            <person name="Finy P."/>
            <person name="Geml J."/>
            <person name="Haridas S."/>
            <person name="Hughes K."/>
            <person name="Justo A."/>
            <person name="Karasinski D."/>
            <person name="Kautmanova I."/>
            <person name="Kiss B."/>
            <person name="Kocsube S."/>
            <person name="Kotiranta H."/>
            <person name="LaButti K.M."/>
            <person name="Lechner B.E."/>
            <person name="Liimatainen K."/>
            <person name="Lipzen A."/>
            <person name="Lukacs Z."/>
            <person name="Mihaltcheva S."/>
            <person name="Morgado L.N."/>
            <person name="Niskanen T."/>
            <person name="Noordeloos M.E."/>
            <person name="Ohm R.A."/>
            <person name="Ortiz-Santana B."/>
            <person name="Ovrebo C."/>
            <person name="Racz N."/>
            <person name="Riley R."/>
            <person name="Savchenko A."/>
            <person name="Shiryaev A."/>
            <person name="Soop K."/>
            <person name="Spirin V."/>
            <person name="Szebenyi C."/>
            <person name="Tomsovsky M."/>
            <person name="Tulloss R.E."/>
            <person name="Uehling J."/>
            <person name="Grigoriev I.V."/>
            <person name="Vagvolgyi C."/>
            <person name="Papp T."/>
            <person name="Martin F.M."/>
            <person name="Miettinen O."/>
            <person name="Hibbett D.S."/>
            <person name="Nagy L.G."/>
        </authorList>
    </citation>
    <scope>NUCLEOTIDE SEQUENCE [LARGE SCALE GENOMIC DNA]</scope>
    <source>
        <strain evidence="1 2">CBS 962.96</strain>
    </source>
</reference>
<proteinExistence type="predicted"/>
<protein>
    <recommendedName>
        <fullName evidence="3">F-box domain-containing protein</fullName>
    </recommendedName>
</protein>
<gene>
    <name evidence="1" type="ORF">K435DRAFT_783977</name>
</gene>
<dbReference type="EMBL" id="ML179633">
    <property type="protein sequence ID" value="THU83921.1"/>
    <property type="molecule type" value="Genomic_DNA"/>
</dbReference>
<organism evidence="1 2">
    <name type="scientific">Dendrothele bispora (strain CBS 962.96)</name>
    <dbReference type="NCBI Taxonomy" id="1314807"/>
    <lineage>
        <taxon>Eukaryota</taxon>
        <taxon>Fungi</taxon>
        <taxon>Dikarya</taxon>
        <taxon>Basidiomycota</taxon>
        <taxon>Agaricomycotina</taxon>
        <taxon>Agaricomycetes</taxon>
        <taxon>Agaricomycetidae</taxon>
        <taxon>Agaricales</taxon>
        <taxon>Agaricales incertae sedis</taxon>
        <taxon>Dendrothele</taxon>
    </lineage>
</organism>
<dbReference type="OrthoDB" id="2914095at2759"/>
<sequence>MNLRRFVYRVPFTDCFPRSSLSHGRRDEVQGRVEILNLFVLISHFNACLEVLELPAEIAPFLVELPYPNLRRMKLEGHIPLLLQRWSNIFSSAPRLRDLEFKVTRAQVEARYMLRPGSGCSEQGYCLFPPKSLTSSPTADRSDPDSILRDEALEQSTVTRLKSIHLSSPCADDGVFRYLSDSLTELCLVAYPLPGILGARWSDAPASELRTVQQMLDVLKVLCLPNVTKLKLAYIFRGDEEADLDCQLVKRIGECFPELEELEMHRYRNLASENAVRVDPLPIIKEGLASIVNLAHIRLNLDYPQRPRYARSRQNNSKAYRAFHDSLENGDAKSIAEALISLQSIGVLFHEDFSTYWDIWGVDRHKKQVSLIGCPKMPVEM</sequence>
<accession>A0A4S8L643</accession>